<protein>
    <submittedName>
        <fullName evidence="1">Uncharacterized protein</fullName>
    </submittedName>
</protein>
<proteinExistence type="predicted"/>
<dbReference type="EMBL" id="CAJOBC010004721">
    <property type="protein sequence ID" value="CAF3838410.1"/>
    <property type="molecule type" value="Genomic_DNA"/>
</dbReference>
<dbReference type="Proteomes" id="UP000663829">
    <property type="component" value="Unassembled WGS sequence"/>
</dbReference>
<comment type="caution">
    <text evidence="1">The sequence shown here is derived from an EMBL/GenBank/DDBJ whole genome shotgun (WGS) entry which is preliminary data.</text>
</comment>
<dbReference type="AlphaFoldDB" id="A0A814LZM8"/>
<accession>A0A814LZM8</accession>
<name>A0A814LZM8_9BILA</name>
<evidence type="ECO:0000313" key="1">
    <source>
        <dbReference type="EMBL" id="CAF1071316.1"/>
    </source>
</evidence>
<keyword evidence="3" id="KW-1185">Reference proteome</keyword>
<evidence type="ECO:0000313" key="2">
    <source>
        <dbReference type="EMBL" id="CAF3838410.1"/>
    </source>
</evidence>
<dbReference type="OrthoDB" id="10043338at2759"/>
<sequence length="813" mass="95092">MNFLFSGDDQKKLIFEEIDKLETYSSTDDIPCLYHLKFTAQNLNDKILIKQNDNNEQFGMISQYQLQLSAPTRLRVKNLNHEDKTLRTWYSNSLNTHHFLFSIYFEKAYLCKPPGGPSSFWEQLWQYTYFIIKQNKFDLYDSFLSQFSAAAVNIGKTVNINKFFSQCNDHLSRIKPALNNHNCVINILLRMVGLLTVAKVNFNLNQPKSITFVDTLLKSVIIKSQNVFNEMKESDWSLVKDGCTNVLFCKLQIYSPSASNDTVSFLKQIPNVHQQRQIADALVKKILKLNVKIRQNGWSDIFTMTSADTLTIECLKMTTTFVEFIDIAEKLLQTTIESVKSDVPTTLREILKVSQFTMTLENVLQFLEKVHSSCSNSLRNILENSSDLSSAITNYLRNMNVTSVNQLDHLSKVLIDYYNPHILNQLQVPAYIKDVLTKYTDKRADALWLFYHKWFNCFLCDRHYANTDTDLKMFVDLLDIWLGTIIKQYTIHSKFILSIDSLIQSLLNIEHLGQTQKPNRLEFFIQTSLPLFFPKEISALIEMAEQIAVHVKNQQFMIAYKKKFQLDIAENDTNKLNMKHLSMDSPFFRLLQRIKERPDLKILIDLIEICVNANTIEDLEVYLSTIVRPNINSLVSIILFEDCLKNSRIHYDLLMALADLWTSLEKNGVMAADIRNMRNHSPNERIQFREIWQYVRTIEKKKSEIEELFNNYDQEMTKKMNIKHKIQLCLETYCKQANDFDKYQNLLIKMTQQLEKMPIQSVKIPNELVRFVTIAEQLNTLQMSVTWQNVFKRRKQREKPLKSTVKCCIIENL</sequence>
<gene>
    <name evidence="1" type="ORF">GPM918_LOCUS17291</name>
    <name evidence="2" type="ORF">SRO942_LOCUS17290</name>
</gene>
<organism evidence="1 3">
    <name type="scientific">Didymodactylos carnosus</name>
    <dbReference type="NCBI Taxonomy" id="1234261"/>
    <lineage>
        <taxon>Eukaryota</taxon>
        <taxon>Metazoa</taxon>
        <taxon>Spiralia</taxon>
        <taxon>Gnathifera</taxon>
        <taxon>Rotifera</taxon>
        <taxon>Eurotatoria</taxon>
        <taxon>Bdelloidea</taxon>
        <taxon>Philodinida</taxon>
        <taxon>Philodinidae</taxon>
        <taxon>Didymodactylos</taxon>
    </lineage>
</organism>
<evidence type="ECO:0000313" key="3">
    <source>
        <dbReference type="Proteomes" id="UP000663829"/>
    </source>
</evidence>
<dbReference type="Proteomes" id="UP000681722">
    <property type="component" value="Unassembled WGS sequence"/>
</dbReference>
<reference evidence="1" key="1">
    <citation type="submission" date="2021-02" db="EMBL/GenBank/DDBJ databases">
        <authorList>
            <person name="Nowell W R."/>
        </authorList>
    </citation>
    <scope>NUCLEOTIDE SEQUENCE</scope>
</reference>
<dbReference type="EMBL" id="CAJNOQ010004721">
    <property type="protein sequence ID" value="CAF1071316.1"/>
    <property type="molecule type" value="Genomic_DNA"/>
</dbReference>